<dbReference type="GO" id="GO:0005886">
    <property type="term" value="C:plasma membrane"/>
    <property type="evidence" value="ECO:0007669"/>
    <property type="project" value="UniProtKB-SubCell"/>
</dbReference>
<gene>
    <name evidence="7" type="ORF">LCGC14_0838680</name>
</gene>
<dbReference type="Pfam" id="PF01554">
    <property type="entry name" value="MatE"/>
    <property type="match status" value="1"/>
</dbReference>
<keyword evidence="2" id="KW-1003">Cell membrane</keyword>
<evidence type="ECO:0000256" key="1">
    <source>
        <dbReference type="ARBA" id="ARBA00004651"/>
    </source>
</evidence>
<evidence type="ECO:0000256" key="6">
    <source>
        <dbReference type="SAM" id="Phobius"/>
    </source>
</evidence>
<evidence type="ECO:0000313" key="7">
    <source>
        <dbReference type="EMBL" id="KKN29979.1"/>
    </source>
</evidence>
<keyword evidence="3 6" id="KW-0812">Transmembrane</keyword>
<feature type="transmembrane region" description="Helical" evidence="6">
    <location>
        <begin position="289"/>
        <end position="312"/>
    </location>
</feature>
<comment type="caution">
    <text evidence="7">The sequence shown here is derived from an EMBL/GenBank/DDBJ whole genome shotgun (WGS) entry which is preliminary data.</text>
</comment>
<evidence type="ECO:0000256" key="3">
    <source>
        <dbReference type="ARBA" id="ARBA00022692"/>
    </source>
</evidence>
<dbReference type="PANTHER" id="PTHR30250:SF26">
    <property type="entry name" value="PSMA PROTEIN"/>
    <property type="match status" value="1"/>
</dbReference>
<dbReference type="GO" id="GO:0042910">
    <property type="term" value="F:xenobiotic transmembrane transporter activity"/>
    <property type="evidence" value="ECO:0007669"/>
    <property type="project" value="InterPro"/>
</dbReference>
<name>A0A0F9PIG7_9ZZZZ</name>
<dbReference type="GO" id="GO:0015297">
    <property type="term" value="F:antiporter activity"/>
    <property type="evidence" value="ECO:0007669"/>
    <property type="project" value="InterPro"/>
</dbReference>
<evidence type="ECO:0000256" key="2">
    <source>
        <dbReference type="ARBA" id="ARBA00022475"/>
    </source>
</evidence>
<protein>
    <recommendedName>
        <fullName evidence="8">Polysaccharide biosynthesis protein C-terminal domain-containing protein</fullName>
    </recommendedName>
</protein>
<proteinExistence type="predicted"/>
<dbReference type="AlphaFoldDB" id="A0A0F9PIG7"/>
<dbReference type="EMBL" id="LAZR01002444">
    <property type="protein sequence ID" value="KKN29979.1"/>
    <property type="molecule type" value="Genomic_DNA"/>
</dbReference>
<keyword evidence="5 6" id="KW-0472">Membrane</keyword>
<evidence type="ECO:0000256" key="5">
    <source>
        <dbReference type="ARBA" id="ARBA00023136"/>
    </source>
</evidence>
<organism evidence="7">
    <name type="scientific">marine sediment metagenome</name>
    <dbReference type="NCBI Taxonomy" id="412755"/>
    <lineage>
        <taxon>unclassified sequences</taxon>
        <taxon>metagenomes</taxon>
        <taxon>ecological metagenomes</taxon>
    </lineage>
</organism>
<feature type="transmembrane region" description="Helical" evidence="6">
    <location>
        <begin position="386"/>
        <end position="404"/>
    </location>
</feature>
<feature type="transmembrane region" description="Helical" evidence="6">
    <location>
        <begin position="106"/>
        <end position="129"/>
    </location>
</feature>
<dbReference type="PANTHER" id="PTHR30250">
    <property type="entry name" value="PST FAMILY PREDICTED COLANIC ACID TRANSPORTER"/>
    <property type="match status" value="1"/>
</dbReference>
<evidence type="ECO:0008006" key="8">
    <source>
        <dbReference type="Google" id="ProtNLM"/>
    </source>
</evidence>
<dbReference type="InterPro" id="IPR002528">
    <property type="entry name" value="MATE_fam"/>
</dbReference>
<reference evidence="7" key="1">
    <citation type="journal article" date="2015" name="Nature">
        <title>Complex archaea that bridge the gap between prokaryotes and eukaryotes.</title>
        <authorList>
            <person name="Spang A."/>
            <person name="Saw J.H."/>
            <person name="Jorgensen S.L."/>
            <person name="Zaremba-Niedzwiedzka K."/>
            <person name="Martijn J."/>
            <person name="Lind A.E."/>
            <person name="van Eijk R."/>
            <person name="Schleper C."/>
            <person name="Guy L."/>
            <person name="Ettema T.J."/>
        </authorList>
    </citation>
    <scope>NUCLEOTIDE SEQUENCE</scope>
</reference>
<evidence type="ECO:0000256" key="4">
    <source>
        <dbReference type="ARBA" id="ARBA00022989"/>
    </source>
</evidence>
<feature type="transmembrane region" description="Helical" evidence="6">
    <location>
        <begin position="20"/>
        <end position="44"/>
    </location>
</feature>
<feature type="transmembrane region" description="Helical" evidence="6">
    <location>
        <begin position="164"/>
        <end position="183"/>
    </location>
</feature>
<feature type="transmembrane region" description="Helical" evidence="6">
    <location>
        <begin position="362"/>
        <end position="380"/>
    </location>
</feature>
<dbReference type="InterPro" id="IPR050833">
    <property type="entry name" value="Poly_Biosynth_Transport"/>
</dbReference>
<feature type="transmembrane region" description="Helical" evidence="6">
    <location>
        <begin position="141"/>
        <end position="158"/>
    </location>
</feature>
<accession>A0A0F9PIG7</accession>
<keyword evidence="4 6" id="KW-1133">Transmembrane helix</keyword>
<feature type="transmembrane region" description="Helical" evidence="6">
    <location>
        <begin position="64"/>
        <end position="86"/>
    </location>
</feature>
<comment type="subcellular location">
    <subcellularLocation>
        <location evidence="1">Cell membrane</location>
        <topology evidence="1">Multi-pass membrane protein</topology>
    </subcellularLocation>
</comment>
<sequence length="416" mass="45915">MLAMMLSYPIHLHFLGHELYGVWLVLGTVLVFTHIGNLGVTAAITKFIAAEWARKNVSAIEQYLFNATVMLLCTGTVALLAILLFRTSIVALFQLTGAHMRVAHQLLPYIGGLTIYCLFTQVLNAALVGLGRQDITNYVQAVARVVTLVTATIMYSFGRSIESLLLGYCLSYVCIHLVSLVCIRRIAPIRFMKLRYLDWKCMKEILNFGSKVLGSQLLQMLISPFNKLMLSRHNGVGAIPAYEIAYGAVMVTGCFIETGFRALMPEISGLNTTRTLEARARITAITRKAVRIIFAFALPGYIILFIAAPTLFQVWLREGYNEHIPYAFRVMLVGGFLVLWAQPANNLLMGAGKVTHCLLGQLIQAAGNIALIVVVVRVTPSSVSRYVPFAVAVGMIMSATYLLTSKRVLFPTDKRG</sequence>
<feature type="transmembrane region" description="Helical" evidence="6">
    <location>
        <begin position="324"/>
        <end position="341"/>
    </location>
</feature>